<keyword evidence="3" id="KW-0997">Cell inner membrane</keyword>
<dbReference type="InterPro" id="IPR040423">
    <property type="entry name" value="PEA_transferase"/>
</dbReference>
<organism evidence="11 12">
    <name type="scientific">Flavobacterium buctense</name>
    <dbReference type="NCBI Taxonomy" id="1648146"/>
    <lineage>
        <taxon>Bacteria</taxon>
        <taxon>Pseudomonadati</taxon>
        <taxon>Bacteroidota</taxon>
        <taxon>Flavobacteriia</taxon>
        <taxon>Flavobacteriales</taxon>
        <taxon>Flavobacteriaceae</taxon>
        <taxon>Flavobacterium</taxon>
    </lineage>
</organism>
<proteinExistence type="predicted"/>
<dbReference type="InterPro" id="IPR017850">
    <property type="entry name" value="Alkaline_phosphatase_core_sf"/>
</dbReference>
<keyword evidence="4" id="KW-0808">Transferase</keyword>
<keyword evidence="2" id="KW-1003">Cell membrane</keyword>
<evidence type="ECO:0000256" key="1">
    <source>
        <dbReference type="ARBA" id="ARBA00004429"/>
    </source>
</evidence>
<dbReference type="PANTHER" id="PTHR30443:SF0">
    <property type="entry name" value="PHOSPHOETHANOLAMINE TRANSFERASE EPTA"/>
    <property type="match status" value="1"/>
</dbReference>
<evidence type="ECO:0000256" key="8">
    <source>
        <dbReference type="SAM" id="Phobius"/>
    </source>
</evidence>
<feature type="transmembrane region" description="Helical" evidence="8">
    <location>
        <begin position="43"/>
        <end position="62"/>
    </location>
</feature>
<evidence type="ECO:0000313" key="12">
    <source>
        <dbReference type="Proteomes" id="UP001491349"/>
    </source>
</evidence>
<evidence type="ECO:0000256" key="2">
    <source>
        <dbReference type="ARBA" id="ARBA00022475"/>
    </source>
</evidence>
<comment type="caution">
    <text evidence="11">The sequence shown here is derived from an EMBL/GenBank/DDBJ whole genome shotgun (WGS) entry which is preliminary data.</text>
</comment>
<evidence type="ECO:0000259" key="9">
    <source>
        <dbReference type="Pfam" id="PF00884"/>
    </source>
</evidence>
<evidence type="ECO:0000259" key="10">
    <source>
        <dbReference type="Pfam" id="PF08019"/>
    </source>
</evidence>
<feature type="transmembrane region" description="Helical" evidence="8">
    <location>
        <begin position="12"/>
        <end position="31"/>
    </location>
</feature>
<dbReference type="PANTHER" id="PTHR30443">
    <property type="entry name" value="INNER MEMBRANE PROTEIN"/>
    <property type="match status" value="1"/>
</dbReference>
<sequence length="501" mass="58915">MEVLKKYKNQLVFHLFLNFAFALFITFASYYHLPLYTLSDISFYLFHFLALQFSIFGFLYFLSINKYLFRFLFPIVFLFFSCVAYWVYFQDIAISHSIIQVSLETKADIVMDLISIPFLLYLLSSIIALIFILKYYNKLKVNQLKSPLTILAIVAVFSYSLVENYRFGTFNRRLPYNVISSSKAYFEKNSLILKPIDQTIKANIDSLNVVFILGESVRADHLQLNGYQRKTMPLLSKRKNIISFPNAYTPLTYTAISVPQILTNATLTDDYSRPKYSLIDILNHAHIQTNWIGNQTPEKSYEIFIEQSRFQKIIDPLHSELSFQKDYDDKMLPVFKTLFKPNQNQFTILHMMGSHWWYETRYPDAFRKFQPVIKSKHIPSNTSEEMINAYDNTILYLDYFINEVIQLVEKQNSNTLVIYLADHGELLGEDNLWLHAQTGKASENPAMIIWYSEGFKEKHPETVLKLKQKQNAKTDLDFFFHSILNLYQIEGIEYNKKKVIF</sequence>
<feature type="transmembrane region" description="Helical" evidence="8">
    <location>
        <begin position="109"/>
        <end position="132"/>
    </location>
</feature>
<feature type="domain" description="Sulfatase N-terminal" evidence="9">
    <location>
        <begin position="208"/>
        <end position="487"/>
    </location>
</feature>
<evidence type="ECO:0000256" key="6">
    <source>
        <dbReference type="ARBA" id="ARBA00022989"/>
    </source>
</evidence>
<keyword evidence="12" id="KW-1185">Reference proteome</keyword>
<keyword evidence="5 8" id="KW-0812">Transmembrane</keyword>
<evidence type="ECO:0000256" key="5">
    <source>
        <dbReference type="ARBA" id="ARBA00022692"/>
    </source>
</evidence>
<dbReference type="Pfam" id="PF00884">
    <property type="entry name" value="Sulfatase"/>
    <property type="match status" value="1"/>
</dbReference>
<feature type="transmembrane region" description="Helical" evidence="8">
    <location>
        <begin position="69"/>
        <end position="89"/>
    </location>
</feature>
<protein>
    <submittedName>
        <fullName evidence="11">Sulfatase-like hydrolase/transferase</fullName>
    </submittedName>
</protein>
<feature type="domain" description="Phosphoethanolamine transferase N-terminal" evidence="10">
    <location>
        <begin position="54"/>
        <end position="166"/>
    </location>
</feature>
<gene>
    <name evidence="11" type="ORF">WMW71_11885</name>
</gene>
<dbReference type="InterPro" id="IPR058130">
    <property type="entry name" value="PEA_transf_C"/>
</dbReference>
<dbReference type="RefSeq" id="WP_187660966.1">
    <property type="nucleotide sequence ID" value="NZ_JACTAB010000007.1"/>
</dbReference>
<dbReference type="Proteomes" id="UP001491349">
    <property type="component" value="Unassembled WGS sequence"/>
</dbReference>
<evidence type="ECO:0000313" key="11">
    <source>
        <dbReference type="EMBL" id="MEK8181041.1"/>
    </source>
</evidence>
<feature type="transmembrane region" description="Helical" evidence="8">
    <location>
        <begin position="144"/>
        <end position="162"/>
    </location>
</feature>
<evidence type="ECO:0000256" key="4">
    <source>
        <dbReference type="ARBA" id="ARBA00022679"/>
    </source>
</evidence>
<dbReference type="SUPFAM" id="SSF53649">
    <property type="entry name" value="Alkaline phosphatase-like"/>
    <property type="match status" value="1"/>
</dbReference>
<comment type="subcellular location">
    <subcellularLocation>
        <location evidence="1">Cell inner membrane</location>
        <topology evidence="1">Multi-pass membrane protein</topology>
    </subcellularLocation>
</comment>
<keyword evidence="7 8" id="KW-0472">Membrane</keyword>
<keyword evidence="6 8" id="KW-1133">Transmembrane helix</keyword>
<dbReference type="InterPro" id="IPR000917">
    <property type="entry name" value="Sulfatase_N"/>
</dbReference>
<evidence type="ECO:0000256" key="3">
    <source>
        <dbReference type="ARBA" id="ARBA00022519"/>
    </source>
</evidence>
<name>A0ABU9E3C3_9FLAO</name>
<reference evidence="11 12" key="1">
    <citation type="submission" date="2024-04" db="EMBL/GenBank/DDBJ databases">
        <title>draft genome sequnece of Flavobacterium buctense JCM 30750.</title>
        <authorList>
            <person name="Kim D.-U."/>
        </authorList>
    </citation>
    <scope>NUCLEOTIDE SEQUENCE [LARGE SCALE GENOMIC DNA]</scope>
    <source>
        <strain evidence="11 12">JCM 30750</strain>
    </source>
</reference>
<accession>A0ABU9E3C3</accession>
<dbReference type="EMBL" id="JBBPCB010000008">
    <property type="protein sequence ID" value="MEK8181041.1"/>
    <property type="molecule type" value="Genomic_DNA"/>
</dbReference>
<dbReference type="InterPro" id="IPR012549">
    <property type="entry name" value="EptA-like_N"/>
</dbReference>
<dbReference type="CDD" id="cd16017">
    <property type="entry name" value="LptA"/>
    <property type="match status" value="1"/>
</dbReference>
<dbReference type="Gene3D" id="3.40.720.10">
    <property type="entry name" value="Alkaline Phosphatase, subunit A"/>
    <property type="match status" value="1"/>
</dbReference>
<dbReference type="Pfam" id="PF08019">
    <property type="entry name" value="EptA_B_N"/>
    <property type="match status" value="1"/>
</dbReference>
<evidence type="ECO:0000256" key="7">
    <source>
        <dbReference type="ARBA" id="ARBA00023136"/>
    </source>
</evidence>